<dbReference type="AlphaFoldDB" id="A0A0F9QAP5"/>
<name>A0A0F9QAP5_9ZZZZ</name>
<evidence type="ECO:0000259" key="1">
    <source>
        <dbReference type="Pfam" id="PF13524"/>
    </source>
</evidence>
<gene>
    <name evidence="2" type="ORF">LCGC14_1038550</name>
</gene>
<dbReference type="Pfam" id="PF13524">
    <property type="entry name" value="Glyco_trans_1_2"/>
    <property type="match status" value="1"/>
</dbReference>
<proteinExistence type="predicted"/>
<protein>
    <recommendedName>
        <fullName evidence="1">Spore protein YkvP/CgeB glycosyl transferase-like domain-containing protein</fullName>
    </recommendedName>
</protein>
<feature type="domain" description="Spore protein YkvP/CgeB glycosyl transferase-like" evidence="1">
    <location>
        <begin position="191"/>
        <end position="303"/>
    </location>
</feature>
<organism evidence="2">
    <name type="scientific">marine sediment metagenome</name>
    <dbReference type="NCBI Taxonomy" id="412755"/>
    <lineage>
        <taxon>unclassified sequences</taxon>
        <taxon>metagenomes</taxon>
        <taxon>ecological metagenomes</taxon>
    </lineage>
</organism>
<dbReference type="EMBL" id="LAZR01004262">
    <property type="protein sequence ID" value="KKN10241.1"/>
    <property type="molecule type" value="Genomic_DNA"/>
</dbReference>
<accession>A0A0F9QAP5</accession>
<reference evidence="2" key="1">
    <citation type="journal article" date="2015" name="Nature">
        <title>Complex archaea that bridge the gap between prokaryotes and eukaryotes.</title>
        <authorList>
            <person name="Spang A."/>
            <person name="Saw J.H."/>
            <person name="Jorgensen S.L."/>
            <person name="Zaremba-Niedzwiedzka K."/>
            <person name="Martijn J."/>
            <person name="Lind A.E."/>
            <person name="van Eijk R."/>
            <person name="Schleper C."/>
            <person name="Guy L."/>
            <person name="Ettema T.J."/>
        </authorList>
    </citation>
    <scope>NUCLEOTIDE SEQUENCE</scope>
</reference>
<sequence length="533" mass="62331">MFIILDNLLIFLNTKNKYLYPQYGKHEIYCGPKLQPENTEKRRVIQTSGTHFDIDKILSKLNEKDKKIDLIILSLETGTTCFPKNLYKIKCPKVAIITDTFHLMYPISPIINYLKQENIKHILCATQPAHLHFFYEAGIKHSALCPRSTLKFETKNNNRKPGVTYIGKKWNSSHPRRSRMIQFLEKELPKNNIPFHHYNRLPYLDWLKVLSHSKMIVVSSLNGQFTPQIYIILSAGALCFVDKLSSQTLLYQFFEPGKHLIVWNDFEDLLKKLIYYYNHPIEARTIAELGKYQVENNFTSTKSLVNMISDFVLKNKIDSRFLAINDKRCQQKQNESSKYFDARVRLYENIQELHLNHESLKLISLTTKNLNSSSDLADLPRLEITHAFYYSNLKNEADLYFQNVEVDHQIKTIMLDDIQDLFAYNIGILETQESCIDSSILIESISILLKKNSLLWVLGKPTSSEFIILKKEGFKPYKFKENLIKKISKKICLGFLKIGKYPFPYITLKPTMEMVSNLNVFIRGWQSKFPFLY</sequence>
<comment type="caution">
    <text evidence="2">The sequence shown here is derived from an EMBL/GenBank/DDBJ whole genome shotgun (WGS) entry which is preliminary data.</text>
</comment>
<dbReference type="InterPro" id="IPR055259">
    <property type="entry name" value="YkvP/CgeB_Glyco_trans-like"/>
</dbReference>
<evidence type="ECO:0000313" key="2">
    <source>
        <dbReference type="EMBL" id="KKN10241.1"/>
    </source>
</evidence>